<name>A0A9Q8SNB5_9PEZI</name>
<evidence type="ECO:0000313" key="1">
    <source>
        <dbReference type="EMBL" id="UQC80253.1"/>
    </source>
</evidence>
<reference evidence="1" key="1">
    <citation type="journal article" date="2021" name="Mol. Plant Microbe Interact.">
        <title>Complete Genome Sequence of the Plant-Pathogenic Fungus Colletotrichum lupini.</title>
        <authorList>
            <person name="Baroncelli R."/>
            <person name="Pensec F."/>
            <person name="Da Lio D."/>
            <person name="Boufleur T."/>
            <person name="Vicente I."/>
            <person name="Sarrocco S."/>
            <person name="Picot A."/>
            <person name="Baraldi E."/>
            <person name="Sukno S."/>
            <person name="Thon M."/>
            <person name="Le Floch G."/>
        </authorList>
    </citation>
    <scope>NUCLEOTIDE SEQUENCE</scope>
    <source>
        <strain evidence="1">IMI 504893</strain>
    </source>
</reference>
<evidence type="ECO:0000313" key="2">
    <source>
        <dbReference type="Proteomes" id="UP000830671"/>
    </source>
</evidence>
<gene>
    <name evidence="1" type="ORF">CLUP02_05735</name>
</gene>
<accession>A0A9Q8SNB5</accession>
<dbReference type="EMBL" id="CP019475">
    <property type="protein sequence ID" value="UQC80253.1"/>
    <property type="molecule type" value="Genomic_DNA"/>
</dbReference>
<dbReference type="Proteomes" id="UP000830671">
    <property type="component" value="Chromosome 3"/>
</dbReference>
<dbReference type="RefSeq" id="XP_049141884.1">
    <property type="nucleotide sequence ID" value="XM_049284741.1"/>
</dbReference>
<dbReference type="KEGG" id="clup:CLUP02_05735"/>
<dbReference type="GeneID" id="73339751"/>
<protein>
    <submittedName>
        <fullName evidence="1">Uncharacterized protein</fullName>
    </submittedName>
</protein>
<dbReference type="AlphaFoldDB" id="A0A9Q8SNB5"/>
<keyword evidence="2" id="KW-1185">Reference proteome</keyword>
<sequence length="298" mass="33258">MVDRSPFVFHVGRGLEERIALRERVLRGPPDGKLPHIGPSHSPGTSWRRLFAPSRTLKPSDVFLKYLLHENLHLDATIFDAHPEYRLRVYPISLSIHLPDGDVHTETVPMNLSLPERSVSNQRHVNQIAPIMQRGNSSEREKGKTKCCARRTIRPTTNSPFASSTNLAPHLCSQASPLAVPSHPSPYSYFMFRLISSSPTNTPERSSSSSLVLPYPPDHFRGVSPRYLLASLLFFSLLILLLHIANPPTPPLLYSLPFPTSPQITFAPQKKKKTGAPSSLTHRLPVFDIHIGSRPSLS</sequence>
<proteinExistence type="predicted"/>
<organism evidence="1 2">
    <name type="scientific">Colletotrichum lupini</name>
    <dbReference type="NCBI Taxonomy" id="145971"/>
    <lineage>
        <taxon>Eukaryota</taxon>
        <taxon>Fungi</taxon>
        <taxon>Dikarya</taxon>
        <taxon>Ascomycota</taxon>
        <taxon>Pezizomycotina</taxon>
        <taxon>Sordariomycetes</taxon>
        <taxon>Hypocreomycetidae</taxon>
        <taxon>Glomerellales</taxon>
        <taxon>Glomerellaceae</taxon>
        <taxon>Colletotrichum</taxon>
        <taxon>Colletotrichum acutatum species complex</taxon>
    </lineage>
</organism>